<reference evidence="2" key="1">
    <citation type="journal article" date="2014" name="Front. Microbiol.">
        <title>High frequency of phylogenetically diverse reductive dehalogenase-homologous genes in deep subseafloor sedimentary metagenomes.</title>
        <authorList>
            <person name="Kawai M."/>
            <person name="Futagami T."/>
            <person name="Toyoda A."/>
            <person name="Takaki Y."/>
            <person name="Nishi S."/>
            <person name="Hori S."/>
            <person name="Arai W."/>
            <person name="Tsubouchi T."/>
            <person name="Morono Y."/>
            <person name="Uchiyama I."/>
            <person name="Ito T."/>
            <person name="Fujiyama A."/>
            <person name="Inagaki F."/>
            <person name="Takami H."/>
        </authorList>
    </citation>
    <scope>NUCLEOTIDE SEQUENCE</scope>
    <source>
        <strain evidence="2">Expedition CK06-06</strain>
    </source>
</reference>
<name>X1G251_9ZZZZ</name>
<dbReference type="InterPro" id="IPR000073">
    <property type="entry name" value="AB_hydrolase_1"/>
</dbReference>
<dbReference type="Pfam" id="PF12697">
    <property type="entry name" value="Abhydrolase_6"/>
    <property type="match status" value="1"/>
</dbReference>
<dbReference type="SUPFAM" id="SSF53474">
    <property type="entry name" value="alpha/beta-Hydrolases"/>
    <property type="match status" value="1"/>
</dbReference>
<dbReference type="GO" id="GO:0016020">
    <property type="term" value="C:membrane"/>
    <property type="evidence" value="ECO:0007669"/>
    <property type="project" value="TreeGrafter"/>
</dbReference>
<dbReference type="AlphaFoldDB" id="X1G251"/>
<feature type="domain" description="AB hydrolase-1" evidence="1">
    <location>
        <begin position="6"/>
        <end position="178"/>
    </location>
</feature>
<dbReference type="Gene3D" id="3.40.50.1820">
    <property type="entry name" value="alpha/beta hydrolase"/>
    <property type="match status" value="1"/>
</dbReference>
<evidence type="ECO:0000259" key="1">
    <source>
        <dbReference type="Pfam" id="PF12697"/>
    </source>
</evidence>
<dbReference type="InterPro" id="IPR029058">
    <property type="entry name" value="AB_hydrolase_fold"/>
</dbReference>
<sequence length="191" mass="21690">MEAYGEDVRAVVDELELDQVVLVGHSMGGPVILESAQRLQNRVVAIVGVDTFIGKIFTKCTREEIDEYLAPLYPNFTEAVYNWVRRDMFTEKSDPALIERIASDMSAAPPMIGLGALEELLRWDLTMALQEVKAPIRCINSYRDPNLEAQYASYFDVVHVLQVGRHFVMMEDPDIFNRLLAEAIQELVRPD</sequence>
<dbReference type="PANTHER" id="PTHR43798">
    <property type="entry name" value="MONOACYLGLYCEROL LIPASE"/>
    <property type="match status" value="1"/>
</dbReference>
<dbReference type="EMBL" id="BARU01000100">
    <property type="protein sequence ID" value="GAH27103.1"/>
    <property type="molecule type" value="Genomic_DNA"/>
</dbReference>
<comment type="caution">
    <text evidence="2">The sequence shown here is derived from an EMBL/GenBank/DDBJ whole genome shotgun (WGS) entry which is preliminary data.</text>
</comment>
<proteinExistence type="predicted"/>
<gene>
    <name evidence="2" type="ORF">S03H2_00507</name>
</gene>
<accession>X1G251</accession>
<protein>
    <recommendedName>
        <fullName evidence="1">AB hydrolase-1 domain-containing protein</fullName>
    </recommendedName>
</protein>
<organism evidence="2">
    <name type="scientific">marine sediment metagenome</name>
    <dbReference type="NCBI Taxonomy" id="412755"/>
    <lineage>
        <taxon>unclassified sequences</taxon>
        <taxon>metagenomes</taxon>
        <taxon>ecological metagenomes</taxon>
    </lineage>
</organism>
<dbReference type="PANTHER" id="PTHR43798:SF33">
    <property type="entry name" value="HYDROLASE, PUTATIVE (AFU_ORTHOLOGUE AFUA_2G14860)-RELATED"/>
    <property type="match status" value="1"/>
</dbReference>
<dbReference type="InterPro" id="IPR050266">
    <property type="entry name" value="AB_hydrolase_sf"/>
</dbReference>
<evidence type="ECO:0000313" key="2">
    <source>
        <dbReference type="EMBL" id="GAH27103.1"/>
    </source>
</evidence>